<dbReference type="AlphaFoldDB" id="A0A3S0HQU7"/>
<gene>
    <name evidence="1" type="ORF">EJV47_05780</name>
</gene>
<accession>A0A3S0HQU7</accession>
<evidence type="ECO:0008006" key="3">
    <source>
        <dbReference type="Google" id="ProtNLM"/>
    </source>
</evidence>
<sequence length="264" mass="29503">MALAPWMAAVGWLGTAEAAAQGRFSVLSEASLNRAYTHFWGDALVSHRLDVYHMPSRAFAVGGQYRCSDHLSVKLNAGIVSHGLAFQTYADAPGGQQWRVRGTSKSFEQDMRAGLTVVYYFPSSARQHRWLAEGGLDVLTGFFAGPVVSFKSYAFDNARPAFTFDITGGTRIGPPFMEATVTPTRFSYSRRGVYLAAGHEWQLRRRHHLSTRLVACIGLEERARWRLDYTTWDIAPDVDPVSYHNEVTSKVTWIGAQAAYRFQL</sequence>
<reference evidence="1 2" key="1">
    <citation type="submission" date="2018-12" db="EMBL/GenBank/DDBJ databases">
        <title>Hymenobacter gummosus sp. nov., isolated from a spring.</title>
        <authorList>
            <person name="Nie L."/>
        </authorList>
    </citation>
    <scope>NUCLEOTIDE SEQUENCE [LARGE SCALE GENOMIC DNA]</scope>
    <source>
        <strain evidence="1 2">KCTC 52166</strain>
    </source>
</reference>
<proteinExistence type="predicted"/>
<dbReference type="RefSeq" id="WP_126692177.1">
    <property type="nucleotide sequence ID" value="NZ_RXOF01000002.1"/>
</dbReference>
<evidence type="ECO:0000313" key="1">
    <source>
        <dbReference type="EMBL" id="RTQ52521.1"/>
    </source>
</evidence>
<dbReference type="OrthoDB" id="9853174at2"/>
<name>A0A3S0HQU7_9BACT</name>
<dbReference type="Proteomes" id="UP000282184">
    <property type="component" value="Unassembled WGS sequence"/>
</dbReference>
<dbReference type="EMBL" id="RXOF01000002">
    <property type="protein sequence ID" value="RTQ52521.1"/>
    <property type="molecule type" value="Genomic_DNA"/>
</dbReference>
<organism evidence="1 2">
    <name type="scientific">Hymenobacter gummosus</name>
    <dbReference type="NCBI Taxonomy" id="1776032"/>
    <lineage>
        <taxon>Bacteria</taxon>
        <taxon>Pseudomonadati</taxon>
        <taxon>Bacteroidota</taxon>
        <taxon>Cytophagia</taxon>
        <taxon>Cytophagales</taxon>
        <taxon>Hymenobacteraceae</taxon>
        <taxon>Hymenobacter</taxon>
    </lineage>
</organism>
<keyword evidence="2" id="KW-1185">Reference proteome</keyword>
<protein>
    <recommendedName>
        <fullName evidence="3">Outer membrane protein beta-barrel domain-containing protein</fullName>
    </recommendedName>
</protein>
<comment type="caution">
    <text evidence="1">The sequence shown here is derived from an EMBL/GenBank/DDBJ whole genome shotgun (WGS) entry which is preliminary data.</text>
</comment>
<evidence type="ECO:0000313" key="2">
    <source>
        <dbReference type="Proteomes" id="UP000282184"/>
    </source>
</evidence>